<accession>A0A8H3DCK1</accession>
<name>A0A8H3DCK1_9AGAM</name>
<comment type="caution">
    <text evidence="16">The sequence shown here is derived from an EMBL/GenBank/DDBJ whole genome shotgun (WGS) entry which is preliminary data.</text>
</comment>
<evidence type="ECO:0000256" key="7">
    <source>
        <dbReference type="ARBA" id="ARBA00022982"/>
    </source>
</evidence>
<feature type="domain" description="FAD-binding FR-type" evidence="15">
    <location>
        <begin position="328"/>
        <end position="445"/>
    </location>
</feature>
<feature type="transmembrane region" description="Helical" evidence="14">
    <location>
        <begin position="232"/>
        <end position="256"/>
    </location>
</feature>
<gene>
    <name evidence="16" type="ORF">RDB_LOCUS119795</name>
</gene>
<keyword evidence="9" id="KW-0560">Oxidoreductase</keyword>
<evidence type="ECO:0000256" key="4">
    <source>
        <dbReference type="ARBA" id="ARBA00022448"/>
    </source>
</evidence>
<dbReference type="SUPFAM" id="SSF63380">
    <property type="entry name" value="Riboflavin synthase domain-like"/>
    <property type="match status" value="1"/>
</dbReference>
<evidence type="ECO:0000256" key="3">
    <source>
        <dbReference type="ARBA" id="ARBA00012668"/>
    </source>
</evidence>
<dbReference type="Gene3D" id="3.40.50.80">
    <property type="entry name" value="Nucleotide-binding domain of ferredoxin-NADP reductase (FNR) module"/>
    <property type="match status" value="1"/>
</dbReference>
<dbReference type="InterPro" id="IPR013112">
    <property type="entry name" value="FAD-bd_8"/>
</dbReference>
<evidence type="ECO:0000256" key="6">
    <source>
        <dbReference type="ARBA" id="ARBA00022692"/>
    </source>
</evidence>
<dbReference type="Pfam" id="PF08030">
    <property type="entry name" value="NAD_binding_6"/>
    <property type="match status" value="1"/>
</dbReference>
<evidence type="ECO:0000256" key="2">
    <source>
        <dbReference type="ARBA" id="ARBA00006278"/>
    </source>
</evidence>
<dbReference type="CDD" id="cd06186">
    <property type="entry name" value="NOX_Duox_like_FAD_NADP"/>
    <property type="match status" value="1"/>
</dbReference>
<evidence type="ECO:0000256" key="14">
    <source>
        <dbReference type="SAM" id="Phobius"/>
    </source>
</evidence>
<evidence type="ECO:0000256" key="10">
    <source>
        <dbReference type="ARBA" id="ARBA00023065"/>
    </source>
</evidence>
<keyword evidence="8 14" id="KW-1133">Transmembrane helix</keyword>
<organism evidence="16 17">
    <name type="scientific">Rhizoctonia solani</name>
    <dbReference type="NCBI Taxonomy" id="456999"/>
    <lineage>
        <taxon>Eukaryota</taxon>
        <taxon>Fungi</taxon>
        <taxon>Dikarya</taxon>
        <taxon>Basidiomycota</taxon>
        <taxon>Agaricomycotina</taxon>
        <taxon>Agaricomycetes</taxon>
        <taxon>Cantharellales</taxon>
        <taxon>Ceratobasidiaceae</taxon>
        <taxon>Rhizoctonia</taxon>
    </lineage>
</organism>
<evidence type="ECO:0000256" key="11">
    <source>
        <dbReference type="ARBA" id="ARBA00023136"/>
    </source>
</evidence>
<dbReference type="Proteomes" id="UP000663850">
    <property type="component" value="Unassembled WGS sequence"/>
</dbReference>
<feature type="region of interest" description="Disordered" evidence="13">
    <location>
        <begin position="65"/>
        <end position="97"/>
    </location>
</feature>
<dbReference type="PANTHER" id="PTHR32361">
    <property type="entry name" value="FERRIC/CUPRIC REDUCTASE TRANSMEMBRANE COMPONENT"/>
    <property type="match status" value="1"/>
</dbReference>
<dbReference type="InterPro" id="IPR017927">
    <property type="entry name" value="FAD-bd_FR_type"/>
</dbReference>
<dbReference type="EMBL" id="CAJMWZ010006456">
    <property type="protein sequence ID" value="CAE6522348.1"/>
    <property type="molecule type" value="Genomic_DNA"/>
</dbReference>
<feature type="transmembrane region" description="Helical" evidence="14">
    <location>
        <begin position="200"/>
        <end position="220"/>
    </location>
</feature>
<dbReference type="GO" id="GO:0006826">
    <property type="term" value="P:iron ion transport"/>
    <property type="evidence" value="ECO:0007669"/>
    <property type="project" value="TreeGrafter"/>
</dbReference>
<feature type="transmembrane region" description="Helical" evidence="14">
    <location>
        <begin position="289"/>
        <end position="307"/>
    </location>
</feature>
<evidence type="ECO:0000313" key="16">
    <source>
        <dbReference type="EMBL" id="CAE6522348.1"/>
    </source>
</evidence>
<comment type="subcellular location">
    <subcellularLocation>
        <location evidence="1">Cell membrane</location>
        <topology evidence="1">Multi-pass membrane protein</topology>
    </subcellularLocation>
</comment>
<keyword evidence="5" id="KW-1003">Cell membrane</keyword>
<keyword evidence="4" id="KW-0813">Transport</keyword>
<dbReference type="GO" id="GO:0015677">
    <property type="term" value="P:copper ion import"/>
    <property type="evidence" value="ECO:0007669"/>
    <property type="project" value="TreeGrafter"/>
</dbReference>
<dbReference type="GO" id="GO:0006879">
    <property type="term" value="P:intracellular iron ion homeostasis"/>
    <property type="evidence" value="ECO:0007669"/>
    <property type="project" value="TreeGrafter"/>
</dbReference>
<evidence type="ECO:0000256" key="1">
    <source>
        <dbReference type="ARBA" id="ARBA00004651"/>
    </source>
</evidence>
<dbReference type="AlphaFoldDB" id="A0A8H3DCK1"/>
<dbReference type="InterPro" id="IPR013130">
    <property type="entry name" value="Fe3_Rdtase_TM_dom"/>
</dbReference>
<dbReference type="GO" id="GO:0005886">
    <property type="term" value="C:plasma membrane"/>
    <property type="evidence" value="ECO:0007669"/>
    <property type="project" value="UniProtKB-SubCell"/>
</dbReference>
<dbReference type="PROSITE" id="PS51384">
    <property type="entry name" value="FAD_FR"/>
    <property type="match status" value="1"/>
</dbReference>
<evidence type="ECO:0000256" key="9">
    <source>
        <dbReference type="ARBA" id="ARBA00023002"/>
    </source>
</evidence>
<comment type="catalytic activity">
    <reaction evidence="12">
        <text>2 a Fe(II)-siderophore + NADP(+) + H(+) = 2 a Fe(III)-siderophore + NADPH</text>
        <dbReference type="Rhea" id="RHEA:28795"/>
        <dbReference type="Rhea" id="RHEA-COMP:11342"/>
        <dbReference type="Rhea" id="RHEA-COMP:11344"/>
        <dbReference type="ChEBI" id="CHEBI:15378"/>
        <dbReference type="ChEBI" id="CHEBI:29033"/>
        <dbReference type="ChEBI" id="CHEBI:29034"/>
        <dbReference type="ChEBI" id="CHEBI:57783"/>
        <dbReference type="ChEBI" id="CHEBI:58349"/>
        <dbReference type="EC" id="1.16.1.9"/>
    </reaction>
</comment>
<keyword evidence="11 14" id="KW-0472">Membrane</keyword>
<feature type="transmembrane region" description="Helical" evidence="14">
    <location>
        <begin position="15"/>
        <end position="35"/>
    </location>
</feature>
<evidence type="ECO:0000256" key="13">
    <source>
        <dbReference type="SAM" id="MobiDB-lite"/>
    </source>
</evidence>
<feature type="transmembrane region" description="Helical" evidence="14">
    <location>
        <begin position="262"/>
        <end position="282"/>
    </location>
</feature>
<keyword evidence="6 14" id="KW-0812">Transmembrane</keyword>
<evidence type="ECO:0000313" key="17">
    <source>
        <dbReference type="Proteomes" id="UP000663850"/>
    </source>
</evidence>
<dbReference type="EC" id="1.16.1.9" evidence="3"/>
<dbReference type="Pfam" id="PF08022">
    <property type="entry name" value="FAD_binding_8"/>
    <property type="match status" value="1"/>
</dbReference>
<dbReference type="Pfam" id="PF01794">
    <property type="entry name" value="Ferric_reduct"/>
    <property type="match status" value="1"/>
</dbReference>
<dbReference type="SFLD" id="SFLDG01168">
    <property type="entry name" value="Ferric_reductase_subgroup_(FRE"/>
    <property type="match status" value="1"/>
</dbReference>
<feature type="compositionally biased region" description="Basic and acidic residues" evidence="13">
    <location>
        <begin position="65"/>
        <end position="82"/>
    </location>
</feature>
<evidence type="ECO:0000259" key="15">
    <source>
        <dbReference type="PROSITE" id="PS51384"/>
    </source>
</evidence>
<dbReference type="InterPro" id="IPR017938">
    <property type="entry name" value="Riboflavin_synthase-like_b-brl"/>
</dbReference>
<keyword evidence="10" id="KW-0406">Ion transport</keyword>
<proteinExistence type="inferred from homology"/>
<protein>
    <recommendedName>
        <fullName evidence="3">ferric-chelate reductase (NADPH)</fullName>
        <ecNumber evidence="3">1.16.1.9</ecNumber>
    </recommendedName>
</protein>
<dbReference type="InterPro" id="IPR051410">
    <property type="entry name" value="Ferric/Cupric_Reductase"/>
</dbReference>
<evidence type="ECO:0000256" key="5">
    <source>
        <dbReference type="ARBA" id="ARBA00022475"/>
    </source>
</evidence>
<sequence>MSSGLPQSGLSNDDLVFYIDMGLIGVLGLVTLIYLPRTIARYTHKSGWVEGWVLRQGKRIDQYPHKQRALKSEASIREKEATSSRVGHQYPPDRPNPAELSAPAISSTTHLGSTPTIKARLVVSSRAGNSGKLPTHIPSLRSFVPSVGKLLDYHVMGYNIGQLMILSAYLAIICVAMFFQSNPKTNTSRAGFVVMSQMPIAFALGTKNSVITTLTGISYEQLNFVHRWVGQLMFLASLFHFVGKLVIFTELGIISIAVKSHMWGVVTFSALCLLAVGSHPWFRTRVYGLFFYSHIIGLITFMVGMWMHQPEVAHPYVATCIALYATDQVIRLAKTRLRKAILTPVPELGSTHIYVPRLDKGWVAGQHVRIRVLSFGVGIFGWTECHPFTIANSPNDVPEGLTLVCKRAGDWTSALYQMANNKSNSEEHRSAYVLIEGPYGKFGRFRRTSSAHVERCLTLVPYLGGPGNTLLASFSGVLLVLGGSGITFGSSVLEDIIAKRASGAARVMCINFVWAIQQPSAADPYLSTFAEIVQRAADIPDLRVSVSVFYTRGADNAYSLRTRLPPNFQIKSGRPDLQEELSSVLDRTQHAISMHQSPKNGVVVAACGPDQLISSVYAAKASASPAAQRSVGGLELHTETFGW</sequence>
<feature type="transmembrane region" description="Helical" evidence="14">
    <location>
        <begin position="163"/>
        <end position="180"/>
    </location>
</feature>
<evidence type="ECO:0000256" key="12">
    <source>
        <dbReference type="ARBA" id="ARBA00048483"/>
    </source>
</evidence>
<keyword evidence="7" id="KW-0249">Electron transport</keyword>
<dbReference type="GO" id="GO:0052851">
    <property type="term" value="F:ferric-chelate reductase (NADPH) activity"/>
    <property type="evidence" value="ECO:0007669"/>
    <property type="project" value="UniProtKB-EC"/>
</dbReference>
<dbReference type="InterPro" id="IPR013121">
    <property type="entry name" value="Fe_red_NAD-bd_6"/>
</dbReference>
<dbReference type="SFLD" id="SFLDS00052">
    <property type="entry name" value="Ferric_Reductase_Domain"/>
    <property type="match status" value="1"/>
</dbReference>
<reference evidence="16" key="1">
    <citation type="submission" date="2021-01" db="EMBL/GenBank/DDBJ databases">
        <authorList>
            <person name="Kaushik A."/>
        </authorList>
    </citation>
    <scope>NUCLEOTIDE SEQUENCE</scope>
    <source>
        <strain evidence="16">Type strain: AG8-Rh-89/</strain>
    </source>
</reference>
<evidence type="ECO:0000256" key="8">
    <source>
        <dbReference type="ARBA" id="ARBA00022989"/>
    </source>
</evidence>
<comment type="similarity">
    <text evidence="2">Belongs to the ferric reductase (FRE) family.</text>
</comment>
<dbReference type="InterPro" id="IPR039261">
    <property type="entry name" value="FNR_nucleotide-bd"/>
</dbReference>